<feature type="disulfide bond" evidence="3">
    <location>
        <begin position="186"/>
        <end position="200"/>
    </location>
</feature>
<dbReference type="EMBL" id="CAJHIA010000026">
    <property type="protein sequence ID" value="CAD6447522.1"/>
    <property type="molecule type" value="Genomic_DNA"/>
</dbReference>
<reference evidence="6" key="1">
    <citation type="submission" date="2020-10" db="EMBL/GenBank/DDBJ databases">
        <authorList>
            <person name="Kusch S."/>
        </authorList>
    </citation>
    <scope>NUCLEOTIDE SEQUENCE</scope>
    <source>
        <strain evidence="6">SwB9</strain>
    </source>
</reference>
<keyword evidence="2 3" id="KW-1015">Disulfide bond</keyword>
<sequence>MLSTIYFLVFLCFKFASSTYFKDYSELLYRPAGGWQRSQYHKRQTNLPECHLNYTTDIWTGCADVLSQFNITLVYFESSNPEVSPNCDGFIPGNTYCIFRASTTGTHTKPSTNGLCGVQQNWTNTCVGSQWGNCCGSGGYCGSGEDYCGEGNCQEGSCDGGQVYSTDGLCGKDYDDLPCPPKFGACCSQYGSCGNGAGFCGTGCQGGQCQSSSTTTPSTI</sequence>
<dbReference type="CDD" id="cd00035">
    <property type="entry name" value="ChtBD1"/>
    <property type="match status" value="1"/>
</dbReference>
<evidence type="ECO:0000256" key="2">
    <source>
        <dbReference type="ARBA" id="ARBA00023157"/>
    </source>
</evidence>
<evidence type="ECO:0000256" key="3">
    <source>
        <dbReference type="PROSITE-ProRule" id="PRU00261"/>
    </source>
</evidence>
<keyword evidence="4" id="KW-0732">Signal</keyword>
<organism evidence="6 7">
    <name type="scientific">Sclerotinia trifoliorum</name>
    <dbReference type="NCBI Taxonomy" id="28548"/>
    <lineage>
        <taxon>Eukaryota</taxon>
        <taxon>Fungi</taxon>
        <taxon>Dikarya</taxon>
        <taxon>Ascomycota</taxon>
        <taxon>Pezizomycotina</taxon>
        <taxon>Leotiomycetes</taxon>
        <taxon>Helotiales</taxon>
        <taxon>Sclerotiniaceae</taxon>
        <taxon>Sclerotinia</taxon>
    </lineage>
</organism>
<keyword evidence="1 3" id="KW-0147">Chitin-binding</keyword>
<feature type="chain" id="PRO_5034881590" evidence="4">
    <location>
        <begin position="19"/>
        <end position="220"/>
    </location>
</feature>
<dbReference type="InterPro" id="IPR001002">
    <property type="entry name" value="Chitin-bd_1"/>
</dbReference>
<dbReference type="GO" id="GO:0008061">
    <property type="term" value="F:chitin binding"/>
    <property type="evidence" value="ECO:0007669"/>
    <property type="project" value="UniProtKB-UniRule"/>
</dbReference>
<dbReference type="AlphaFoldDB" id="A0A8H2VYZ7"/>
<comment type="caution">
    <text evidence="3">Lacks conserved residue(s) required for the propagation of feature annotation.</text>
</comment>
<evidence type="ECO:0000256" key="1">
    <source>
        <dbReference type="ARBA" id="ARBA00022669"/>
    </source>
</evidence>
<protein>
    <submittedName>
        <fullName evidence="6">Deedc29b-f137-4857-90c2-01960bb5913f</fullName>
    </submittedName>
</protein>
<dbReference type="SUPFAM" id="SSF57016">
    <property type="entry name" value="Plant lectins/antimicrobial peptides"/>
    <property type="match status" value="2"/>
</dbReference>
<evidence type="ECO:0000313" key="6">
    <source>
        <dbReference type="EMBL" id="CAD6447522.1"/>
    </source>
</evidence>
<feature type="disulfide bond" evidence="3">
    <location>
        <begin position="134"/>
        <end position="148"/>
    </location>
</feature>
<comment type="caution">
    <text evidence="6">The sequence shown here is derived from an EMBL/GenBank/DDBJ whole genome shotgun (WGS) entry which is preliminary data.</text>
</comment>
<proteinExistence type="predicted"/>
<keyword evidence="7" id="KW-1185">Reference proteome</keyword>
<name>A0A8H2VYZ7_9HELO</name>
<evidence type="ECO:0000256" key="4">
    <source>
        <dbReference type="SAM" id="SignalP"/>
    </source>
</evidence>
<dbReference type="PANTHER" id="PTHR47849">
    <property type="entry name" value="CHITIN-BINDING LECTIN 1"/>
    <property type="match status" value="1"/>
</dbReference>
<dbReference type="InterPro" id="IPR036861">
    <property type="entry name" value="Endochitinase-like_sf"/>
</dbReference>
<dbReference type="OrthoDB" id="1193027at2759"/>
<dbReference type="Pfam" id="PF00187">
    <property type="entry name" value="Chitin_bind_1"/>
    <property type="match status" value="1"/>
</dbReference>
<feature type="signal peptide" evidence="4">
    <location>
        <begin position="1"/>
        <end position="18"/>
    </location>
</feature>
<dbReference type="Proteomes" id="UP000624404">
    <property type="component" value="Unassembled WGS sequence"/>
</dbReference>
<feature type="domain" description="Chitin-binding type-1" evidence="5">
    <location>
        <begin position="113"/>
        <end position="160"/>
    </location>
</feature>
<evidence type="ECO:0000259" key="5">
    <source>
        <dbReference type="PROSITE" id="PS50941"/>
    </source>
</evidence>
<dbReference type="PROSITE" id="PS50941">
    <property type="entry name" value="CHIT_BIND_I_2"/>
    <property type="match status" value="2"/>
</dbReference>
<evidence type="ECO:0000313" key="7">
    <source>
        <dbReference type="Proteomes" id="UP000624404"/>
    </source>
</evidence>
<accession>A0A8H2VYZ7</accession>
<dbReference type="SMART" id="SM00270">
    <property type="entry name" value="ChtBD1"/>
    <property type="match status" value="2"/>
</dbReference>
<gene>
    <name evidence="6" type="ORF">SCLTRI_LOCUS7314</name>
</gene>
<feature type="domain" description="Chitin-binding type-1" evidence="5">
    <location>
        <begin position="167"/>
        <end position="211"/>
    </location>
</feature>
<dbReference type="Gene3D" id="3.30.60.10">
    <property type="entry name" value="Endochitinase-like"/>
    <property type="match status" value="2"/>
</dbReference>